<keyword evidence="1" id="KW-0175">Coiled coil</keyword>
<reference evidence="4" key="1">
    <citation type="submission" date="2021-02" db="EMBL/GenBank/DDBJ databases">
        <authorList>
            <person name="Dougan E. K."/>
            <person name="Rhodes N."/>
            <person name="Thang M."/>
            <person name="Chan C."/>
        </authorList>
    </citation>
    <scope>NUCLEOTIDE SEQUENCE</scope>
</reference>
<gene>
    <name evidence="4" type="primary">Dnajb9</name>
    <name evidence="4" type="ORF">SNAT2548_LOCUS29014</name>
</gene>
<dbReference type="Gene3D" id="1.10.720.30">
    <property type="entry name" value="SAP domain"/>
    <property type="match status" value="1"/>
</dbReference>
<comment type="caution">
    <text evidence="4">The sequence shown here is derived from an EMBL/GenBank/DDBJ whole genome shotgun (WGS) entry which is preliminary data.</text>
</comment>
<accession>A0A812TFA0</accession>
<dbReference type="InterPro" id="IPR003034">
    <property type="entry name" value="SAP_dom"/>
</dbReference>
<dbReference type="InterPro" id="IPR036361">
    <property type="entry name" value="SAP_dom_sf"/>
</dbReference>
<dbReference type="AlphaFoldDB" id="A0A812TFA0"/>
<dbReference type="SUPFAM" id="SSF68906">
    <property type="entry name" value="SAP domain"/>
    <property type="match status" value="1"/>
</dbReference>
<dbReference type="EMBL" id="CAJNDS010002540">
    <property type="protein sequence ID" value="CAE7518375.1"/>
    <property type="molecule type" value="Genomic_DNA"/>
</dbReference>
<evidence type="ECO:0000259" key="3">
    <source>
        <dbReference type="PROSITE" id="PS50800"/>
    </source>
</evidence>
<dbReference type="Proteomes" id="UP000604046">
    <property type="component" value="Unassembled WGS sequence"/>
</dbReference>
<sequence length="317" mass="34546">MVVPSSEAYRPLRAPELRWLCTQRGLSPYGFKQDLVARLDEQDRQGVESSSECIAAGLEPFRELEELASQYAANPNNLSPVSVNPRVAATPKTAAKAKEPPQTKATPEPAVEATPSAMAPAQAKMPPMPMPMPQPGPAKPLTEDERALRGLLEFFACSDVKGQSKLFAVKYREFVRTVFDFFQSDTVSGMTGTPTSRASTAAAAAVSAAAATTDAILRGNIAEAPDGAANPNETWSAEMWQKCQEVIATHLEVCHLQIKHDALFAELEAMSKAAAEKTDEIKEVQGRLDQLMQNEAQQRQHLMERARVQIGAWLDRS</sequence>
<evidence type="ECO:0000256" key="1">
    <source>
        <dbReference type="SAM" id="Coils"/>
    </source>
</evidence>
<proteinExistence type="predicted"/>
<organism evidence="4 5">
    <name type="scientific">Symbiodinium natans</name>
    <dbReference type="NCBI Taxonomy" id="878477"/>
    <lineage>
        <taxon>Eukaryota</taxon>
        <taxon>Sar</taxon>
        <taxon>Alveolata</taxon>
        <taxon>Dinophyceae</taxon>
        <taxon>Suessiales</taxon>
        <taxon>Symbiodiniaceae</taxon>
        <taxon>Symbiodinium</taxon>
    </lineage>
</organism>
<evidence type="ECO:0000313" key="4">
    <source>
        <dbReference type="EMBL" id="CAE7518375.1"/>
    </source>
</evidence>
<keyword evidence="5" id="KW-1185">Reference proteome</keyword>
<name>A0A812TFA0_9DINO</name>
<evidence type="ECO:0000256" key="2">
    <source>
        <dbReference type="SAM" id="MobiDB-lite"/>
    </source>
</evidence>
<dbReference type="PROSITE" id="PS50800">
    <property type="entry name" value="SAP"/>
    <property type="match status" value="1"/>
</dbReference>
<dbReference type="OrthoDB" id="445357at2759"/>
<feature type="domain" description="SAP" evidence="3">
    <location>
        <begin position="9"/>
        <end position="43"/>
    </location>
</feature>
<protein>
    <submittedName>
        <fullName evidence="4">Dnajb9 protein</fullName>
    </submittedName>
</protein>
<evidence type="ECO:0000313" key="5">
    <source>
        <dbReference type="Proteomes" id="UP000604046"/>
    </source>
</evidence>
<feature type="region of interest" description="Disordered" evidence="2">
    <location>
        <begin position="89"/>
        <end position="121"/>
    </location>
</feature>
<feature type="coiled-coil region" evidence="1">
    <location>
        <begin position="267"/>
        <end position="301"/>
    </location>
</feature>